<reference evidence="1 2" key="1">
    <citation type="journal article" date="2016" name="Nat. Commun.">
        <title>Thousands of microbial genomes shed light on interconnected biogeochemical processes in an aquifer system.</title>
        <authorList>
            <person name="Anantharaman K."/>
            <person name="Brown C.T."/>
            <person name="Hug L.A."/>
            <person name="Sharon I."/>
            <person name="Castelle C.J."/>
            <person name="Probst A.J."/>
            <person name="Thomas B.C."/>
            <person name="Singh A."/>
            <person name="Wilkins M.J."/>
            <person name="Karaoz U."/>
            <person name="Brodie E.L."/>
            <person name="Williams K.H."/>
            <person name="Hubbard S.S."/>
            <person name="Banfield J.F."/>
        </authorList>
    </citation>
    <scope>NUCLEOTIDE SEQUENCE [LARGE SCALE GENOMIC DNA]</scope>
</reference>
<dbReference type="Proteomes" id="UP000177122">
    <property type="component" value="Unassembled WGS sequence"/>
</dbReference>
<dbReference type="AlphaFoldDB" id="A0A1G2CXD4"/>
<protein>
    <submittedName>
        <fullName evidence="1">Uncharacterized protein</fullName>
    </submittedName>
</protein>
<comment type="caution">
    <text evidence="1">The sequence shown here is derived from an EMBL/GenBank/DDBJ whole genome shotgun (WGS) entry which is preliminary data.</text>
</comment>
<sequence length="201" mass="23319">MNIIVETCRRLDVEVLLCEGDRVEYGGIYSNGYFGNISPLSVRYAVAVGKPTSLWLPVALHEFCHLEQWAEGAPVWIDQEFSKTMCAFDLVMEWCGGKDLSKEEVIRLVRLARELERDCEERALRKITQFELPLDPLEYTQKANSYLFFYTAMIETKQWYVRAPYEVPEVWTLMPTILLPAGDYDTLPGEYLEAFKKHLFA</sequence>
<gene>
    <name evidence="1" type="ORF">A2845_01270</name>
</gene>
<proteinExistence type="predicted"/>
<accession>A0A1G2CXD4</accession>
<dbReference type="EMBL" id="MHLI01000005">
    <property type="protein sequence ID" value="OGZ06033.1"/>
    <property type="molecule type" value="Genomic_DNA"/>
</dbReference>
<evidence type="ECO:0000313" key="1">
    <source>
        <dbReference type="EMBL" id="OGZ06033.1"/>
    </source>
</evidence>
<organism evidence="1 2">
    <name type="scientific">Candidatus Lloydbacteria bacterium RIFCSPHIGHO2_01_FULL_49_22</name>
    <dbReference type="NCBI Taxonomy" id="1798658"/>
    <lineage>
        <taxon>Bacteria</taxon>
        <taxon>Candidatus Lloydiibacteriota</taxon>
    </lineage>
</organism>
<evidence type="ECO:0000313" key="2">
    <source>
        <dbReference type="Proteomes" id="UP000177122"/>
    </source>
</evidence>
<name>A0A1G2CXD4_9BACT</name>